<dbReference type="SUPFAM" id="SSF53756">
    <property type="entry name" value="UDP-Glycosyltransferase/glycogen phosphorylase"/>
    <property type="match status" value="2"/>
</dbReference>
<sequence>MRNNAIEWKNLAEITTKPGGVFIQEFRIRCQPTQGHVTPVLKLAKLLHARGFFVTFVNTEFNHNRLLRSRGPDSLKGLDDFRFETIPDGLPPSDRNATQDVPALCKSTTLNCTVPFRDLIVRINSTVGVPKISCILSDGGMSFTLDAGEELGIPVVFFWTPSACDENFLTNGSLDMPIDWIRGMNGIRLRDIPSFIRTTDPDDIMLNFFIREGERASKAVAVIMNTFDDLEQKSLNELKAMLPHLYTIGPLNTLSNQFPKSGSDSLGSNLWKEDSRCLEWLENKAPKSVVFVNFGSITVMTERQHEEFAWGLANSHHPFLWVIRPDLVMGDSAMLPPDFVKATEERGLLANWCAQEKLLQHPSIGVFLTHCGWNSTIESICGGVPVICWPFFAEQQTNCRYACTEWGIGMEIDNNVKREEVEGLVREMMEGEKGKEMRNKAIEWKSLAEIATKPGGSSYKNFDGLVNQREMESENVASPHIICIPYPTQGHVTPVLKLAQLLHTRGFFITFVNTEFNHNRLLRSRGPDSLKGLHDFRFETIPDGLPPSHCDATQDIPALCESTSKNCIVPFRDLIVRINSTAGVPKISCILSDVLMSFTLDAAEELGIPEVLLWTTSACGFLGCLHYRQLVERGLIPFKGQRDPDDSMLNFIDGEAQRASKATAVIMNTFDDLENKAINAIKAAIPHLYTIGPLSTLYDQFPKSASDSLGSNLWKEESKCLEWLDNKHPKSVVLINFGSIAVMTAK</sequence>
<gene>
    <name evidence="4" type="ORF">CKAN_00785700</name>
</gene>
<dbReference type="OrthoDB" id="5835829at2759"/>
<dbReference type="InterPro" id="IPR058980">
    <property type="entry name" value="Glyco_transf_N"/>
</dbReference>
<dbReference type="InterPro" id="IPR002213">
    <property type="entry name" value="UDP_glucos_trans"/>
</dbReference>
<dbReference type="FunFam" id="3.40.50.2000:FF:000027">
    <property type="entry name" value="Glycosyltransferase"/>
    <property type="match status" value="1"/>
</dbReference>
<dbReference type="InterPro" id="IPR035595">
    <property type="entry name" value="UDP_glycos_trans_CS"/>
</dbReference>
<keyword evidence="5" id="KW-1185">Reference proteome</keyword>
<evidence type="ECO:0000313" key="4">
    <source>
        <dbReference type="EMBL" id="RWR79287.1"/>
    </source>
</evidence>
<evidence type="ECO:0000256" key="2">
    <source>
        <dbReference type="ARBA" id="ARBA00022679"/>
    </source>
</evidence>
<name>A0A3S3Q4M4_9MAGN</name>
<dbReference type="EMBL" id="QPKB01000003">
    <property type="protein sequence ID" value="RWR79287.1"/>
    <property type="molecule type" value="Genomic_DNA"/>
</dbReference>
<organism evidence="4 5">
    <name type="scientific">Cinnamomum micranthum f. kanehirae</name>
    <dbReference type="NCBI Taxonomy" id="337451"/>
    <lineage>
        <taxon>Eukaryota</taxon>
        <taxon>Viridiplantae</taxon>
        <taxon>Streptophyta</taxon>
        <taxon>Embryophyta</taxon>
        <taxon>Tracheophyta</taxon>
        <taxon>Spermatophyta</taxon>
        <taxon>Magnoliopsida</taxon>
        <taxon>Magnoliidae</taxon>
        <taxon>Laurales</taxon>
        <taxon>Lauraceae</taxon>
        <taxon>Cinnamomum</taxon>
    </lineage>
</organism>
<dbReference type="Pfam" id="PF00201">
    <property type="entry name" value="UDPGT"/>
    <property type="match status" value="1"/>
</dbReference>
<dbReference type="Pfam" id="PF26168">
    <property type="entry name" value="Glyco_transf_N"/>
    <property type="match status" value="1"/>
</dbReference>
<protein>
    <submittedName>
        <fullName evidence="4">7-deoxyloganetin glucosyltransferase</fullName>
    </submittedName>
</protein>
<evidence type="ECO:0000256" key="1">
    <source>
        <dbReference type="ARBA" id="ARBA00009995"/>
    </source>
</evidence>
<accession>A0A3S3Q4M4</accession>
<proteinExistence type="inferred from homology"/>
<dbReference type="PANTHER" id="PTHR11926">
    <property type="entry name" value="GLUCOSYL/GLUCURONOSYL TRANSFERASES"/>
    <property type="match status" value="1"/>
</dbReference>
<evidence type="ECO:0000313" key="5">
    <source>
        <dbReference type="Proteomes" id="UP000283530"/>
    </source>
</evidence>
<keyword evidence="2 4" id="KW-0808">Transferase</keyword>
<evidence type="ECO:0000259" key="3">
    <source>
        <dbReference type="Pfam" id="PF26168"/>
    </source>
</evidence>
<comment type="similarity">
    <text evidence="1">Belongs to the UDP-glycosyltransferase family.</text>
</comment>
<dbReference type="Proteomes" id="UP000283530">
    <property type="component" value="Unassembled WGS sequence"/>
</dbReference>
<dbReference type="GO" id="GO:0080044">
    <property type="term" value="F:quercetin 7-O-glucosyltransferase activity"/>
    <property type="evidence" value="ECO:0007669"/>
    <property type="project" value="TreeGrafter"/>
</dbReference>
<comment type="caution">
    <text evidence="4">The sequence shown here is derived from an EMBL/GenBank/DDBJ whole genome shotgun (WGS) entry which is preliminary data.</text>
</comment>
<dbReference type="CDD" id="cd03784">
    <property type="entry name" value="GT1_Gtf-like"/>
    <property type="match status" value="2"/>
</dbReference>
<dbReference type="PROSITE" id="PS00375">
    <property type="entry name" value="UDPGT"/>
    <property type="match status" value="1"/>
</dbReference>
<dbReference type="Gene3D" id="3.40.50.2000">
    <property type="entry name" value="Glycogen Phosphorylase B"/>
    <property type="match status" value="3"/>
</dbReference>
<feature type="domain" description="Glycosyltransferase N-terminal" evidence="3">
    <location>
        <begin position="481"/>
        <end position="695"/>
    </location>
</feature>
<dbReference type="AlphaFoldDB" id="A0A3S3Q4M4"/>
<dbReference type="GO" id="GO:0080043">
    <property type="term" value="F:quercetin 3-O-glucosyltransferase activity"/>
    <property type="evidence" value="ECO:0007669"/>
    <property type="project" value="TreeGrafter"/>
</dbReference>
<reference evidence="4 5" key="1">
    <citation type="journal article" date="2019" name="Nat. Plants">
        <title>Stout camphor tree genome fills gaps in understanding of flowering plant genome evolution.</title>
        <authorList>
            <person name="Chaw S.M."/>
            <person name="Liu Y.C."/>
            <person name="Wu Y.W."/>
            <person name="Wang H.Y."/>
            <person name="Lin C.I."/>
            <person name="Wu C.S."/>
            <person name="Ke H.M."/>
            <person name="Chang L.Y."/>
            <person name="Hsu C.Y."/>
            <person name="Yang H.T."/>
            <person name="Sudianto E."/>
            <person name="Hsu M.H."/>
            <person name="Wu K.P."/>
            <person name="Wang L.N."/>
            <person name="Leebens-Mack J.H."/>
            <person name="Tsai I.J."/>
        </authorList>
    </citation>
    <scope>NUCLEOTIDE SEQUENCE [LARGE SCALE GENOMIC DNA]</scope>
    <source>
        <strain evidence="5">cv. Chaw 1501</strain>
        <tissue evidence="4">Young leaves</tissue>
    </source>
</reference>
<dbReference type="PANTHER" id="PTHR11926:SF774">
    <property type="entry name" value="UDP-GLYCOSYLTRANSFERASE 85A1-RELATED"/>
    <property type="match status" value="1"/>
</dbReference>